<name>Q0EWS5_9PROT</name>
<dbReference type="Gene3D" id="1.10.150.690">
    <property type="entry name" value="DUF2063"/>
    <property type="match status" value="1"/>
</dbReference>
<protein>
    <recommendedName>
        <fullName evidence="1">Putative DNA-binding domain-containing protein</fullName>
    </recommendedName>
</protein>
<dbReference type="InterPro" id="IPR044922">
    <property type="entry name" value="DUF2063_N_sf"/>
</dbReference>
<accession>Q0EWS5</accession>
<dbReference type="OrthoDB" id="4146344at2"/>
<dbReference type="Proteomes" id="UP000005297">
    <property type="component" value="Unassembled WGS sequence"/>
</dbReference>
<dbReference type="EMBL" id="AATS01000018">
    <property type="protein sequence ID" value="EAU53714.1"/>
    <property type="molecule type" value="Genomic_DNA"/>
</dbReference>
<dbReference type="InParanoid" id="Q0EWS5"/>
<dbReference type="HOGENOM" id="CLU_086594_0_1_0"/>
<dbReference type="Pfam" id="PF09836">
    <property type="entry name" value="DUF2063"/>
    <property type="match status" value="1"/>
</dbReference>
<comment type="caution">
    <text evidence="2">The sequence shown here is derived from an EMBL/GenBank/DDBJ whole genome shotgun (WGS) entry which is preliminary data.</text>
</comment>
<proteinExistence type="predicted"/>
<evidence type="ECO:0000259" key="1">
    <source>
        <dbReference type="Pfam" id="PF09836"/>
    </source>
</evidence>
<evidence type="ECO:0000313" key="3">
    <source>
        <dbReference type="Proteomes" id="UP000005297"/>
    </source>
</evidence>
<dbReference type="eggNOG" id="COG3219">
    <property type="taxonomic scope" value="Bacteria"/>
</dbReference>
<organism evidence="2 3">
    <name type="scientific">Mariprofundus ferrooxydans PV-1</name>
    <dbReference type="NCBI Taxonomy" id="314345"/>
    <lineage>
        <taxon>Bacteria</taxon>
        <taxon>Pseudomonadati</taxon>
        <taxon>Pseudomonadota</taxon>
        <taxon>Candidatius Mariprofundia</taxon>
        <taxon>Mariprofundales</taxon>
        <taxon>Mariprofundaceae</taxon>
        <taxon>Mariprofundus</taxon>
    </lineage>
</organism>
<gene>
    <name evidence="2" type="ORF">SPV1_06229</name>
</gene>
<feature type="domain" description="Putative DNA-binding" evidence="1">
    <location>
        <begin position="9"/>
        <end position="100"/>
    </location>
</feature>
<keyword evidence="3" id="KW-1185">Reference proteome</keyword>
<sequence length="256" mass="28193">MPQSPSLLELQRAFADSMLGEHYPLAACVRPHGLKAEQRLQVYRNIVMITATDVLRTSYPAVLALVGEEFFSVAATRYLRTYPSQSGNLQDYGAHFADFLAVMPEALSLDYLADVARLEWARQQAYLAGESAPLDSSRAGAVVNSGLHLLLRPDVHLISSLHPVLDIWRFSQAPSPEGLSLGTGGQHILVWRDKDQVAMQAIDQPASRFIAALIEGASMDKAYAKATEDETEFDLQGLITLLLHHQLICAIEEHTT</sequence>
<reference evidence="2 3" key="1">
    <citation type="submission" date="2006-09" db="EMBL/GenBank/DDBJ databases">
        <authorList>
            <person name="Emerson D."/>
            <person name="Ferriera S."/>
            <person name="Johnson J."/>
            <person name="Kravitz S."/>
            <person name="Halpern A."/>
            <person name="Remington K."/>
            <person name="Beeson K."/>
            <person name="Tran B."/>
            <person name="Rogers Y.-H."/>
            <person name="Friedman R."/>
            <person name="Venter J.C."/>
        </authorList>
    </citation>
    <scope>NUCLEOTIDE SEQUENCE [LARGE SCALE GENOMIC DNA]</scope>
    <source>
        <strain evidence="2 3">PV-1</strain>
    </source>
</reference>
<dbReference type="InterPro" id="IPR018640">
    <property type="entry name" value="DUF2063"/>
</dbReference>
<dbReference type="AlphaFoldDB" id="Q0EWS5"/>
<dbReference type="STRING" id="314344.AL013_02545"/>
<dbReference type="RefSeq" id="WP_009851539.1">
    <property type="nucleotide sequence ID" value="NZ_DS022295.1"/>
</dbReference>
<evidence type="ECO:0000313" key="2">
    <source>
        <dbReference type="EMBL" id="EAU53714.1"/>
    </source>
</evidence>